<dbReference type="AlphaFoldDB" id="A0AAD8UQL2"/>
<dbReference type="InterPro" id="IPR036882">
    <property type="entry name" value="Alba-like_dom_sf"/>
</dbReference>
<comment type="caution">
    <text evidence="2">The sequence shown here is derived from an EMBL/GenBank/DDBJ whole genome shotgun (WGS) entry which is preliminary data.</text>
</comment>
<proteinExistence type="predicted"/>
<protein>
    <submittedName>
        <fullName evidence="2">Uncharacterized protein</fullName>
    </submittedName>
</protein>
<accession>A0AAD8UQL2</accession>
<sequence>MTTEEESPRVGPKVNIEEICKEFPNSKVLLISAKRPRTFFIRSSCELLAGGTEVLVLSALGDAIPHCIQLQHALLLKKAATTIKFETSLNKCANARSKGPVYIPGLQIYIRKHPEFKGSRISPAYVSFAAEPQANELPHTFKQDATVNSCKVVAGDTSFALPGKGSPHVHFTELLKTTGHTMEAYQKLFKALHAEALEAQSKNPETFFVTMAQSAFQHPDLKFALCRLPKDPEAFKVAGEGVVFVCIFNKHPHGNARNMGMVYVVEPNGKGYTDVADFYHALHVTGENLMTAVCDHNGTAKRDPTRSQQSMSCCSTYLISGDKCRHAKATKLEMAKHLLNGIAEGYRHGPASMFHFAYDEDSFRQAWIETSGLKAEAK</sequence>
<keyword evidence="3" id="KW-1185">Reference proteome</keyword>
<dbReference type="GO" id="GO:0003723">
    <property type="term" value="F:RNA binding"/>
    <property type="evidence" value="ECO:0007669"/>
    <property type="project" value="UniProtKB-KW"/>
</dbReference>
<evidence type="ECO:0000313" key="2">
    <source>
        <dbReference type="EMBL" id="KAK1443785.1"/>
    </source>
</evidence>
<evidence type="ECO:0000313" key="3">
    <source>
        <dbReference type="Proteomes" id="UP001230268"/>
    </source>
</evidence>
<keyword evidence="1" id="KW-0694">RNA-binding</keyword>
<name>A0AAD8UQL2_BABGI</name>
<dbReference type="Proteomes" id="UP001230268">
    <property type="component" value="Unassembled WGS sequence"/>
</dbReference>
<reference evidence="2" key="1">
    <citation type="submission" date="2023-08" db="EMBL/GenBank/DDBJ databases">
        <title>Draft sequence of the Babesia gibsoni genome.</title>
        <authorList>
            <person name="Yamagishi J.Y."/>
            <person name="Xuan X.X."/>
        </authorList>
    </citation>
    <scope>NUCLEOTIDE SEQUENCE</scope>
    <source>
        <strain evidence="2">Azabu</strain>
    </source>
</reference>
<evidence type="ECO:0000256" key="1">
    <source>
        <dbReference type="ARBA" id="ARBA00022884"/>
    </source>
</evidence>
<organism evidence="2 3">
    <name type="scientific">Babesia gibsoni</name>
    <dbReference type="NCBI Taxonomy" id="33632"/>
    <lineage>
        <taxon>Eukaryota</taxon>
        <taxon>Sar</taxon>
        <taxon>Alveolata</taxon>
        <taxon>Apicomplexa</taxon>
        <taxon>Aconoidasida</taxon>
        <taxon>Piroplasmida</taxon>
        <taxon>Babesiidae</taxon>
        <taxon>Babesia</taxon>
    </lineage>
</organism>
<dbReference type="EMBL" id="JAVEPI010000002">
    <property type="protein sequence ID" value="KAK1443785.1"/>
    <property type="molecule type" value="Genomic_DNA"/>
</dbReference>
<dbReference type="Gene3D" id="3.30.110.20">
    <property type="entry name" value="Alba-like domain"/>
    <property type="match status" value="1"/>
</dbReference>
<gene>
    <name evidence="2" type="ORF">BgAZ_206610</name>
</gene>